<dbReference type="SUPFAM" id="SSF47762">
    <property type="entry name" value="PAH2 domain"/>
    <property type="match status" value="1"/>
</dbReference>
<dbReference type="Pfam" id="PF02671">
    <property type="entry name" value="PAH"/>
    <property type="match status" value="1"/>
</dbReference>
<keyword evidence="3 4" id="KW-0539">Nucleus</keyword>
<dbReference type="Gene3D" id="1.20.1160.11">
    <property type="entry name" value="Paired amphipathic helix"/>
    <property type="match status" value="1"/>
</dbReference>
<evidence type="ECO:0000256" key="5">
    <source>
        <dbReference type="SAM" id="MobiDB-lite"/>
    </source>
</evidence>
<dbReference type="GO" id="GO:0000118">
    <property type="term" value="C:histone deacetylase complex"/>
    <property type="evidence" value="ECO:0007669"/>
    <property type="project" value="TreeGrafter"/>
</dbReference>
<keyword evidence="8" id="KW-1185">Reference proteome</keyword>
<name>A0A485LRX2_9STRA</name>
<dbReference type="PANTHER" id="PTHR12346">
    <property type="entry name" value="SIN3B-RELATED"/>
    <property type="match status" value="1"/>
</dbReference>
<reference evidence="7 8" key="1">
    <citation type="submission" date="2019-03" db="EMBL/GenBank/DDBJ databases">
        <authorList>
            <person name="Gaulin E."/>
            <person name="Dumas B."/>
        </authorList>
    </citation>
    <scope>NUCLEOTIDE SEQUENCE [LARGE SCALE GENOMIC DNA]</scope>
    <source>
        <strain evidence="7">CBS 568.67</strain>
    </source>
</reference>
<dbReference type="InterPro" id="IPR036600">
    <property type="entry name" value="PAH_sf"/>
</dbReference>
<dbReference type="GO" id="GO:0003714">
    <property type="term" value="F:transcription corepressor activity"/>
    <property type="evidence" value="ECO:0007669"/>
    <property type="project" value="InterPro"/>
</dbReference>
<evidence type="ECO:0000256" key="4">
    <source>
        <dbReference type="PROSITE-ProRule" id="PRU00810"/>
    </source>
</evidence>
<evidence type="ECO:0000256" key="3">
    <source>
        <dbReference type="ARBA" id="ARBA00023242"/>
    </source>
</evidence>
<evidence type="ECO:0000313" key="8">
    <source>
        <dbReference type="Proteomes" id="UP000332933"/>
    </source>
</evidence>
<dbReference type="InterPro" id="IPR003822">
    <property type="entry name" value="PAH"/>
</dbReference>
<feature type="region of interest" description="Disordered" evidence="5">
    <location>
        <begin position="71"/>
        <end position="93"/>
    </location>
</feature>
<evidence type="ECO:0000256" key="2">
    <source>
        <dbReference type="ARBA" id="ARBA00022491"/>
    </source>
</evidence>
<reference evidence="6" key="2">
    <citation type="submission" date="2019-06" db="EMBL/GenBank/DDBJ databases">
        <title>Genomics analysis of Aphanomyces spp. identifies a new class of oomycete effector associated with host adaptation.</title>
        <authorList>
            <person name="Gaulin E."/>
        </authorList>
    </citation>
    <scope>NUCLEOTIDE SEQUENCE</scope>
    <source>
        <strain evidence="6">CBS 578.67</strain>
    </source>
</reference>
<accession>A0A485LRX2</accession>
<dbReference type="GO" id="GO:0000785">
    <property type="term" value="C:chromatin"/>
    <property type="evidence" value="ECO:0007669"/>
    <property type="project" value="TreeGrafter"/>
</dbReference>
<dbReference type="PANTHER" id="PTHR12346:SF0">
    <property type="entry name" value="SIN3A, ISOFORM G"/>
    <property type="match status" value="1"/>
</dbReference>
<evidence type="ECO:0000256" key="1">
    <source>
        <dbReference type="ARBA" id="ARBA00004123"/>
    </source>
</evidence>
<dbReference type="InterPro" id="IPR039774">
    <property type="entry name" value="Sin3-like"/>
</dbReference>
<dbReference type="Proteomes" id="UP000332933">
    <property type="component" value="Unassembled WGS sequence"/>
</dbReference>
<dbReference type="AlphaFoldDB" id="A0A485LRX2"/>
<protein>
    <submittedName>
        <fullName evidence="7">Aste57867_24299 protein</fullName>
    </submittedName>
</protein>
<dbReference type="PROSITE" id="PS51477">
    <property type="entry name" value="PAH"/>
    <property type="match status" value="1"/>
</dbReference>
<sequence>MSTDETRLGNALTYMNHVKRLFGDQPDVFNQFLDALNEYQSQTLDKPGVIDRVAALFKDHPDLIMGFQTFFPNEDDMSDAPPPSTSSPTSPPV</sequence>
<comment type="subcellular location">
    <subcellularLocation>
        <location evidence="1 4">Nucleus</location>
    </subcellularLocation>
</comment>
<dbReference type="FunFam" id="1.20.1160.11:FF:000001">
    <property type="entry name" value="Paired amphipathic helix protein Sin3"/>
    <property type="match status" value="1"/>
</dbReference>
<dbReference type="EMBL" id="VJMH01007385">
    <property type="protein sequence ID" value="KAF0683654.1"/>
    <property type="molecule type" value="Genomic_DNA"/>
</dbReference>
<dbReference type="GO" id="GO:0000122">
    <property type="term" value="P:negative regulation of transcription by RNA polymerase II"/>
    <property type="evidence" value="ECO:0007669"/>
    <property type="project" value="TreeGrafter"/>
</dbReference>
<gene>
    <name evidence="7" type="primary">Aste57867_24299</name>
    <name evidence="6" type="ORF">As57867_024224</name>
    <name evidence="7" type="ORF">ASTE57867_24299</name>
</gene>
<keyword evidence="2" id="KW-0678">Repressor</keyword>
<evidence type="ECO:0000313" key="7">
    <source>
        <dbReference type="EMBL" id="VFU00939.1"/>
    </source>
</evidence>
<dbReference type="OrthoDB" id="10265969at2759"/>
<proteinExistence type="predicted"/>
<organism evidence="7 8">
    <name type="scientific">Aphanomyces stellatus</name>
    <dbReference type="NCBI Taxonomy" id="120398"/>
    <lineage>
        <taxon>Eukaryota</taxon>
        <taxon>Sar</taxon>
        <taxon>Stramenopiles</taxon>
        <taxon>Oomycota</taxon>
        <taxon>Saprolegniomycetes</taxon>
        <taxon>Saprolegniales</taxon>
        <taxon>Verrucalvaceae</taxon>
        <taxon>Aphanomyces</taxon>
    </lineage>
</organism>
<dbReference type="EMBL" id="CAADRA010007411">
    <property type="protein sequence ID" value="VFU00939.1"/>
    <property type="molecule type" value="Genomic_DNA"/>
</dbReference>
<feature type="compositionally biased region" description="Pro residues" evidence="5">
    <location>
        <begin position="80"/>
        <end position="93"/>
    </location>
</feature>
<evidence type="ECO:0000313" key="6">
    <source>
        <dbReference type="EMBL" id="KAF0683654.1"/>
    </source>
</evidence>